<protein>
    <submittedName>
        <fullName evidence="1">Uncharacterized protein</fullName>
    </submittedName>
</protein>
<sequence length="30" mass="3771">MIRSSITRKNYMLKPPIYWYCCPHNWRKSP</sequence>
<dbReference type="EMBL" id="GGEC01010660">
    <property type="protein sequence ID" value="MBW91143.1"/>
    <property type="molecule type" value="Transcribed_RNA"/>
</dbReference>
<accession>A0A2P2JCH3</accession>
<evidence type="ECO:0000313" key="1">
    <source>
        <dbReference type="EMBL" id="MBW91143.1"/>
    </source>
</evidence>
<proteinExistence type="predicted"/>
<name>A0A2P2JCH3_RHIMU</name>
<reference evidence="1" key="1">
    <citation type="submission" date="2018-02" db="EMBL/GenBank/DDBJ databases">
        <title>Rhizophora mucronata_Transcriptome.</title>
        <authorList>
            <person name="Meera S.P."/>
            <person name="Sreeshan A."/>
            <person name="Augustine A."/>
        </authorList>
    </citation>
    <scope>NUCLEOTIDE SEQUENCE</scope>
    <source>
        <tissue evidence="1">Leaf</tissue>
    </source>
</reference>
<dbReference type="AlphaFoldDB" id="A0A2P2JCH3"/>
<organism evidence="1">
    <name type="scientific">Rhizophora mucronata</name>
    <name type="common">Asiatic mangrove</name>
    <dbReference type="NCBI Taxonomy" id="61149"/>
    <lineage>
        <taxon>Eukaryota</taxon>
        <taxon>Viridiplantae</taxon>
        <taxon>Streptophyta</taxon>
        <taxon>Embryophyta</taxon>
        <taxon>Tracheophyta</taxon>
        <taxon>Spermatophyta</taxon>
        <taxon>Magnoliopsida</taxon>
        <taxon>eudicotyledons</taxon>
        <taxon>Gunneridae</taxon>
        <taxon>Pentapetalae</taxon>
        <taxon>rosids</taxon>
        <taxon>fabids</taxon>
        <taxon>Malpighiales</taxon>
        <taxon>Rhizophoraceae</taxon>
        <taxon>Rhizophora</taxon>
    </lineage>
</organism>